<keyword evidence="2" id="KW-0067">ATP-binding</keyword>
<accession>A0A1F7F7Q6</accession>
<dbReference type="InterPro" id="IPR027785">
    <property type="entry name" value="UvrD-like_helicase_C"/>
</dbReference>
<dbReference type="SMART" id="SM00382">
    <property type="entry name" value="AAA"/>
    <property type="match status" value="1"/>
</dbReference>
<dbReference type="InterPro" id="IPR050534">
    <property type="entry name" value="Coronavir_polyprotein_1ab"/>
</dbReference>
<dbReference type="SUPFAM" id="SSF52540">
    <property type="entry name" value="P-loop containing nucleoside triphosphate hydrolases"/>
    <property type="match status" value="2"/>
</dbReference>
<comment type="caution">
    <text evidence="4">The sequence shown here is derived from an EMBL/GenBank/DDBJ whole genome shotgun (WGS) entry which is preliminary data.</text>
</comment>
<evidence type="ECO:0000313" key="4">
    <source>
        <dbReference type="EMBL" id="OGK02704.1"/>
    </source>
</evidence>
<evidence type="ECO:0000256" key="2">
    <source>
        <dbReference type="ARBA" id="ARBA00022840"/>
    </source>
</evidence>
<proteinExistence type="predicted"/>
<dbReference type="PANTHER" id="PTHR43788">
    <property type="entry name" value="DNA2/NAM7 HELICASE FAMILY MEMBER"/>
    <property type="match status" value="1"/>
</dbReference>
<dbReference type="Gene3D" id="3.40.50.300">
    <property type="entry name" value="P-loop containing nucleotide triphosphate hydrolases"/>
    <property type="match status" value="2"/>
</dbReference>
<dbReference type="AlphaFoldDB" id="A0A1F7F7Q6"/>
<dbReference type="InterPro" id="IPR003593">
    <property type="entry name" value="AAA+_ATPase"/>
</dbReference>
<dbReference type="Proteomes" id="UP000179243">
    <property type="component" value="Unassembled WGS sequence"/>
</dbReference>
<feature type="domain" description="AAA+ ATPase" evidence="3">
    <location>
        <begin position="24"/>
        <end position="177"/>
    </location>
</feature>
<dbReference type="PANTHER" id="PTHR43788:SF6">
    <property type="entry name" value="DNA HELICASE B"/>
    <property type="match status" value="1"/>
</dbReference>
<keyword evidence="1" id="KW-0547">Nucleotide-binding</keyword>
<dbReference type="GO" id="GO:0003678">
    <property type="term" value="F:DNA helicase activity"/>
    <property type="evidence" value="ECO:0007669"/>
    <property type="project" value="UniProtKB-ARBA"/>
</dbReference>
<reference evidence="4 5" key="1">
    <citation type="journal article" date="2016" name="Nat. Commun.">
        <title>Thousands of microbial genomes shed light on interconnected biogeochemical processes in an aquifer system.</title>
        <authorList>
            <person name="Anantharaman K."/>
            <person name="Brown C.T."/>
            <person name="Hug L.A."/>
            <person name="Sharon I."/>
            <person name="Castelle C.J."/>
            <person name="Probst A.J."/>
            <person name="Thomas B.C."/>
            <person name="Singh A."/>
            <person name="Wilkins M.J."/>
            <person name="Karaoz U."/>
            <person name="Brodie E.L."/>
            <person name="Williams K.H."/>
            <person name="Hubbard S.S."/>
            <person name="Banfield J.F."/>
        </authorList>
    </citation>
    <scope>NUCLEOTIDE SEQUENCE [LARGE SCALE GENOMIC DNA]</scope>
</reference>
<dbReference type="InterPro" id="IPR027417">
    <property type="entry name" value="P-loop_NTPase"/>
</dbReference>
<sequence length="441" mass="50084">MSMNLSKDQKNGLRLLREFVGQVSTRVFILRGPAGSGKTTILSELIADSENKFILCATTGRAAKVMSYCVRSEATTVHKRLFNVSVQDGLPRFKNKDEWVEGVYIIDEASMLQNEQDESLLEAQSMIGIIIQRIKDSEGSKVIFVGDPYQLEPVGEKESVALSIEALTRHYEVSAMSAELEIVHRHNACSGILNLATSIRHRHKGWTLNDFEPTEDVKKISRTILLQRLRQEVECNTFHRVKYIVATNRTANEMNYLIRSQIQGFPTDLSVNDRLLVVQNNTFYTGKGTAMIANGEDCRVVELLGVVESIGGGIVDGKAYEPYLFQDGVIEVKTLDGQFKQKRVKLLLNPMFSSTSNLNPFEERRFYSFFARRNPKGAIYNPYYRALRVKYGYVLTGHKAQGGEWEVVFVDVADWEVSPFGYRWLYTAVTRPRTKLYLVMD</sequence>
<dbReference type="Pfam" id="PF13604">
    <property type="entry name" value="AAA_30"/>
    <property type="match status" value="1"/>
</dbReference>
<evidence type="ECO:0000313" key="5">
    <source>
        <dbReference type="Proteomes" id="UP000179243"/>
    </source>
</evidence>
<evidence type="ECO:0000256" key="1">
    <source>
        <dbReference type="ARBA" id="ARBA00022741"/>
    </source>
</evidence>
<name>A0A1F7F7Q6_UNCRA</name>
<organism evidence="4 5">
    <name type="scientific">Candidatus Raymondbacteria bacterium RIFOXYD12_FULL_49_13</name>
    <dbReference type="NCBI Taxonomy" id="1817890"/>
    <lineage>
        <taxon>Bacteria</taxon>
        <taxon>Raymondiibacteriota</taxon>
    </lineage>
</organism>
<dbReference type="GO" id="GO:0005524">
    <property type="term" value="F:ATP binding"/>
    <property type="evidence" value="ECO:0007669"/>
    <property type="project" value="UniProtKB-KW"/>
</dbReference>
<protein>
    <recommendedName>
        <fullName evidence="3">AAA+ ATPase domain-containing protein</fullName>
    </recommendedName>
</protein>
<gene>
    <name evidence="4" type="ORF">A2519_09585</name>
</gene>
<dbReference type="Pfam" id="PF13538">
    <property type="entry name" value="UvrD_C_2"/>
    <property type="match status" value="1"/>
</dbReference>
<evidence type="ECO:0000259" key="3">
    <source>
        <dbReference type="SMART" id="SM00382"/>
    </source>
</evidence>
<dbReference type="EMBL" id="MFYX01000103">
    <property type="protein sequence ID" value="OGK02704.1"/>
    <property type="molecule type" value="Genomic_DNA"/>
</dbReference>
<dbReference type="CDD" id="cd18809">
    <property type="entry name" value="SF1_C_RecD"/>
    <property type="match status" value="1"/>
</dbReference>